<evidence type="ECO:0000313" key="5">
    <source>
        <dbReference type="Proteomes" id="UP000237441"/>
    </source>
</evidence>
<feature type="compositionally biased region" description="Pro residues" evidence="1">
    <location>
        <begin position="219"/>
        <end position="245"/>
    </location>
</feature>
<dbReference type="InterPro" id="IPR046529">
    <property type="entry name" value="DUF6594"/>
</dbReference>
<feature type="compositionally biased region" description="Basic and acidic residues" evidence="1">
    <location>
        <begin position="80"/>
        <end position="92"/>
    </location>
</feature>
<evidence type="ECO:0000313" key="4">
    <source>
        <dbReference type="EMBL" id="PQK10372.1"/>
    </source>
</evidence>
<dbReference type="Pfam" id="PF20237">
    <property type="entry name" value="DUF6594"/>
    <property type="match status" value="1"/>
</dbReference>
<dbReference type="PANTHER" id="PTHR34502">
    <property type="entry name" value="DUF6594 DOMAIN-CONTAINING PROTEIN-RELATED"/>
    <property type="match status" value="1"/>
</dbReference>
<feature type="compositionally biased region" description="Pro residues" evidence="1">
    <location>
        <begin position="198"/>
        <end position="208"/>
    </location>
</feature>
<evidence type="ECO:0000256" key="1">
    <source>
        <dbReference type="SAM" id="MobiDB-lite"/>
    </source>
</evidence>
<accession>A0A2S7Y3C2</accession>
<evidence type="ECO:0000259" key="3">
    <source>
        <dbReference type="Pfam" id="PF20237"/>
    </source>
</evidence>
<dbReference type="EMBL" id="JRHA01000002">
    <property type="protein sequence ID" value="PQK10372.1"/>
    <property type="molecule type" value="Genomic_DNA"/>
</dbReference>
<feature type="domain" description="DUF6594" evidence="3">
    <location>
        <begin position="273"/>
        <end position="548"/>
    </location>
</feature>
<reference evidence="4 5" key="1">
    <citation type="submission" date="2016-07" db="EMBL/GenBank/DDBJ databases">
        <title>Comparative genomics of the entomopathogenic fungus Beauveria bassiana.</title>
        <authorList>
            <person name="Valero Jimenez C.A."/>
            <person name="Zwaan B.J."/>
            <person name="Van Kan J.A."/>
            <person name="Takken W."/>
            <person name="Debets A.J."/>
            <person name="Schoustra S.E."/>
            <person name="Koenraadt C.J."/>
        </authorList>
    </citation>
    <scope>NUCLEOTIDE SEQUENCE [LARGE SCALE GENOMIC DNA]</scope>
    <source>
        <strain evidence="4 5">ARSEF 8028</strain>
    </source>
</reference>
<dbReference type="OrthoDB" id="5416037at2759"/>
<keyword evidence="2" id="KW-1133">Transmembrane helix</keyword>
<feature type="region of interest" description="Disordered" evidence="1">
    <location>
        <begin position="1"/>
        <end position="259"/>
    </location>
</feature>
<dbReference type="Proteomes" id="UP000237441">
    <property type="component" value="Unassembled WGS sequence"/>
</dbReference>
<keyword evidence="2" id="KW-0472">Membrane</keyword>
<protein>
    <recommendedName>
        <fullName evidence="3">DUF6594 domain-containing protein</fullName>
    </recommendedName>
</protein>
<gene>
    <name evidence="4" type="ORF">BB8028_0002g06940</name>
</gene>
<sequence>MKYSCTPDLMAAKGGPPLGRRSTLSRAPSLRRKHGRPVSIEDVLESKDRIHRVSEASDPAMGSTAGEVSPEWYTYTGGDPRPEATNRGEDKPGQVTSEPSDTTRKPSSGEDLATPEEPKPTSGAPCDDQHVPKTDTAGASPATQTRDPSPTRPVAEQKSEDETHTSEAGRPPVLRFAETPQPRPHSFHSPPIHSRPIHSPPFHSPPFHSPTGQFAQPHPHGPMPMPQYIPIFPPQPPPPLPPMSPPVFGMPHSPPPPPDGQISRLEPRCLSGYELLAAGIAGDLESEPPVPAIYRRFNCLMQQILLDMSAELEQLEGKMQHLNQLDSNSRSYREGFLPASHRLEESNPNEVTTARKQLREHIRFKMNQYAAQVEVYKKMNNIRDARPEEVHEYRSFLAAHSPVVPDEMRFLNQTGDLMCLSDAPYYPDDDSASDHQPPARRRTPPLLEAPSVPNTSSSVSALDQAREYTAASAAPAPARPSNAVKRVRPLNPVKLRHMTVGICMAIVLPILSFPVIGGFVSRMTVVALVALGMAVVGVQAGAYDVLAGRATPVDGAVALGIYLGFMTIVAATFG</sequence>
<name>A0A2S7Y3C2_BEABA</name>
<comment type="caution">
    <text evidence="4">The sequence shown here is derived from an EMBL/GenBank/DDBJ whole genome shotgun (WGS) entry which is preliminary data.</text>
</comment>
<proteinExistence type="predicted"/>
<keyword evidence="2" id="KW-0812">Transmembrane</keyword>
<feature type="transmembrane region" description="Helical" evidence="2">
    <location>
        <begin position="495"/>
        <end position="516"/>
    </location>
</feature>
<feature type="compositionally biased region" description="Basic and acidic residues" evidence="1">
    <location>
        <begin position="44"/>
        <end position="55"/>
    </location>
</feature>
<feature type="transmembrane region" description="Helical" evidence="2">
    <location>
        <begin position="555"/>
        <end position="573"/>
    </location>
</feature>
<dbReference type="PANTHER" id="PTHR34502:SF6">
    <property type="entry name" value="DUF6594 DOMAIN-CONTAINING PROTEIN"/>
    <property type="match status" value="1"/>
</dbReference>
<dbReference type="AlphaFoldDB" id="A0A2S7Y3C2"/>
<evidence type="ECO:0000256" key="2">
    <source>
        <dbReference type="SAM" id="Phobius"/>
    </source>
</evidence>
<organism evidence="4 5">
    <name type="scientific">Beauveria bassiana</name>
    <name type="common">White muscardine disease fungus</name>
    <name type="synonym">Tritirachium shiotae</name>
    <dbReference type="NCBI Taxonomy" id="176275"/>
    <lineage>
        <taxon>Eukaryota</taxon>
        <taxon>Fungi</taxon>
        <taxon>Dikarya</taxon>
        <taxon>Ascomycota</taxon>
        <taxon>Pezizomycotina</taxon>
        <taxon>Sordariomycetes</taxon>
        <taxon>Hypocreomycetidae</taxon>
        <taxon>Hypocreales</taxon>
        <taxon>Cordycipitaceae</taxon>
        <taxon>Beauveria</taxon>
    </lineage>
</organism>
<feature type="compositionally biased region" description="Basic and acidic residues" evidence="1">
    <location>
        <begin position="155"/>
        <end position="167"/>
    </location>
</feature>
<feature type="region of interest" description="Disordered" evidence="1">
    <location>
        <begin position="422"/>
        <end position="460"/>
    </location>
</feature>
<feature type="transmembrane region" description="Helical" evidence="2">
    <location>
        <begin position="523"/>
        <end position="543"/>
    </location>
</feature>